<gene>
    <name evidence="1" type="ORF">CYMTET_30513</name>
</gene>
<accession>A0AAE0FIQ6</accession>
<keyword evidence="2" id="KW-1185">Reference proteome</keyword>
<organism evidence="1 2">
    <name type="scientific">Cymbomonas tetramitiformis</name>
    <dbReference type="NCBI Taxonomy" id="36881"/>
    <lineage>
        <taxon>Eukaryota</taxon>
        <taxon>Viridiplantae</taxon>
        <taxon>Chlorophyta</taxon>
        <taxon>Pyramimonadophyceae</taxon>
        <taxon>Pyramimonadales</taxon>
        <taxon>Pyramimonadaceae</taxon>
        <taxon>Cymbomonas</taxon>
    </lineage>
</organism>
<evidence type="ECO:0000313" key="1">
    <source>
        <dbReference type="EMBL" id="KAK3260529.1"/>
    </source>
</evidence>
<protein>
    <submittedName>
        <fullName evidence="1">Uncharacterized protein</fullName>
    </submittedName>
</protein>
<dbReference type="EMBL" id="LGRX02017605">
    <property type="protein sequence ID" value="KAK3260529.1"/>
    <property type="molecule type" value="Genomic_DNA"/>
</dbReference>
<proteinExistence type="predicted"/>
<reference evidence="1 2" key="1">
    <citation type="journal article" date="2015" name="Genome Biol. Evol.">
        <title>Comparative Genomics of a Bacterivorous Green Alga Reveals Evolutionary Causalities and Consequences of Phago-Mixotrophic Mode of Nutrition.</title>
        <authorList>
            <person name="Burns J.A."/>
            <person name="Paasch A."/>
            <person name="Narechania A."/>
            <person name="Kim E."/>
        </authorList>
    </citation>
    <scope>NUCLEOTIDE SEQUENCE [LARGE SCALE GENOMIC DNA]</scope>
    <source>
        <strain evidence="1 2">PLY_AMNH</strain>
    </source>
</reference>
<name>A0AAE0FIQ6_9CHLO</name>
<dbReference type="Proteomes" id="UP001190700">
    <property type="component" value="Unassembled WGS sequence"/>
</dbReference>
<sequence>MYNKSNIVREPDLRLVEQRLDERINDAAAVITDFISQATARMDTETKADALDFPTTPTMRLETEINTDALDSSMTPTTMVEMEMHIDTSTLIDAARYEGGDGGNGHQHSGPI</sequence>
<comment type="caution">
    <text evidence="1">The sequence shown here is derived from an EMBL/GenBank/DDBJ whole genome shotgun (WGS) entry which is preliminary data.</text>
</comment>
<dbReference type="AlphaFoldDB" id="A0AAE0FIQ6"/>
<evidence type="ECO:0000313" key="2">
    <source>
        <dbReference type="Proteomes" id="UP001190700"/>
    </source>
</evidence>